<evidence type="ECO:0000313" key="6">
    <source>
        <dbReference type="EMBL" id="APB33389.1"/>
    </source>
</evidence>
<proteinExistence type="inferred from homology"/>
<comment type="similarity">
    <text evidence="1">Belongs to the LysR transcriptional regulatory family.</text>
</comment>
<dbReference type="InterPro" id="IPR005119">
    <property type="entry name" value="LysR_subst-bd"/>
</dbReference>
<dbReference type="OrthoDB" id="9786526at2"/>
<feature type="domain" description="HTH lysR-type" evidence="5">
    <location>
        <begin position="1"/>
        <end position="59"/>
    </location>
</feature>
<keyword evidence="2" id="KW-0805">Transcription regulation</keyword>
<dbReference type="GO" id="GO:0003677">
    <property type="term" value="F:DNA binding"/>
    <property type="evidence" value="ECO:0007669"/>
    <property type="project" value="UniProtKB-KW"/>
</dbReference>
<evidence type="ECO:0000256" key="4">
    <source>
        <dbReference type="ARBA" id="ARBA00023163"/>
    </source>
</evidence>
<dbReference type="Pfam" id="PF03466">
    <property type="entry name" value="LysR_substrate"/>
    <property type="match status" value="1"/>
</dbReference>
<gene>
    <name evidence="6" type="ORF">GlitD10_1069</name>
</gene>
<dbReference type="PROSITE" id="PS50931">
    <property type="entry name" value="HTH_LYSR"/>
    <property type="match status" value="1"/>
</dbReference>
<dbReference type="Proteomes" id="UP000180235">
    <property type="component" value="Chromosome"/>
</dbReference>
<name>A0A1J0ABT5_9CYAN</name>
<evidence type="ECO:0000256" key="2">
    <source>
        <dbReference type="ARBA" id="ARBA00023015"/>
    </source>
</evidence>
<dbReference type="InterPro" id="IPR000847">
    <property type="entry name" value="LysR_HTH_N"/>
</dbReference>
<dbReference type="PRINTS" id="PR00039">
    <property type="entry name" value="HTHLYSR"/>
</dbReference>
<keyword evidence="4" id="KW-0804">Transcription</keyword>
<dbReference type="KEGG" id="glt:GlitD10_1069"/>
<evidence type="ECO:0000313" key="7">
    <source>
        <dbReference type="Proteomes" id="UP000180235"/>
    </source>
</evidence>
<dbReference type="PANTHER" id="PTHR30537">
    <property type="entry name" value="HTH-TYPE TRANSCRIPTIONAL REGULATOR"/>
    <property type="match status" value="1"/>
</dbReference>
<accession>A0A1J0ABT5</accession>
<dbReference type="EMBL" id="CP017675">
    <property type="protein sequence ID" value="APB33389.1"/>
    <property type="molecule type" value="Genomic_DNA"/>
</dbReference>
<dbReference type="SUPFAM" id="SSF53850">
    <property type="entry name" value="Periplasmic binding protein-like II"/>
    <property type="match status" value="1"/>
</dbReference>
<dbReference type="Pfam" id="PF00126">
    <property type="entry name" value="HTH_1"/>
    <property type="match status" value="1"/>
</dbReference>
<protein>
    <submittedName>
        <fullName evidence="6">LysR family transcriptional regulator</fullName>
    </submittedName>
</protein>
<dbReference type="AlphaFoldDB" id="A0A1J0ABT5"/>
<dbReference type="STRING" id="1188229.GlitD10_1069"/>
<dbReference type="PANTHER" id="PTHR30537:SF80">
    <property type="entry name" value="TRANSCRIPTIONAL REGULATOR"/>
    <property type="match status" value="1"/>
</dbReference>
<dbReference type="InterPro" id="IPR036390">
    <property type="entry name" value="WH_DNA-bd_sf"/>
</dbReference>
<dbReference type="Gene3D" id="3.40.190.290">
    <property type="match status" value="1"/>
</dbReference>
<evidence type="ECO:0000256" key="1">
    <source>
        <dbReference type="ARBA" id="ARBA00009437"/>
    </source>
</evidence>
<organism evidence="6 7">
    <name type="scientific">Gloeomargarita lithophora Alchichica-D10</name>
    <dbReference type="NCBI Taxonomy" id="1188229"/>
    <lineage>
        <taxon>Bacteria</taxon>
        <taxon>Bacillati</taxon>
        <taxon>Cyanobacteriota</taxon>
        <taxon>Cyanophyceae</taxon>
        <taxon>Gloeomargaritales</taxon>
        <taxon>Gloeomargaritaceae</taxon>
        <taxon>Gloeomargarita</taxon>
    </lineage>
</organism>
<evidence type="ECO:0000259" key="5">
    <source>
        <dbReference type="PROSITE" id="PS50931"/>
    </source>
</evidence>
<keyword evidence="7" id="KW-1185">Reference proteome</keyword>
<sequence>MDRLACIQTFVRIVEMGNLSTVAKTLGTTQPTVSKQLAALEDDLGVRLLLRSTRSLVLTEEGERFYEHCHDILGAMAAAEASVKGNDEPAGQLRLNCSVAFGQRQIIPLLSKFLSEYPQVDVQLTLDDGFVNLWEQGVDVAIRIGGQRDRRLVERLIGTTRRITVARQTYLDRCGQPEMPQDLTKHECIVYTRLLTGNHWEYQGKGRLISTPVQGRVRVDSSVGVRAATLAGMGVALTPSWLFEPEEYDRDNPLRPLLPDYAPLSMPIHAVYVKQPYVPRRIHCLIDFLARAFQSHPDLAVPG</sequence>
<reference evidence="6 7" key="1">
    <citation type="submission" date="2016-10" db="EMBL/GenBank/DDBJ databases">
        <title>Description of Gloeomargarita lithophora gen. nov., sp. nov., a thylakoid-bearing basal-branching cyanobacterium with intracellular carbonates, and proposal for Gloeomargaritales ord. nov.</title>
        <authorList>
            <person name="Moreira D."/>
            <person name="Tavera R."/>
            <person name="Benzerara K."/>
            <person name="Skouri-Panet F."/>
            <person name="Couradeau E."/>
            <person name="Gerard E."/>
            <person name="Loussert C."/>
            <person name="Novelo E."/>
            <person name="Zivanovic Y."/>
            <person name="Lopez-Garcia P."/>
        </authorList>
    </citation>
    <scope>NUCLEOTIDE SEQUENCE [LARGE SCALE GENOMIC DNA]</scope>
    <source>
        <strain evidence="6 7">D10</strain>
    </source>
</reference>
<dbReference type="Gene3D" id="1.10.10.10">
    <property type="entry name" value="Winged helix-like DNA-binding domain superfamily/Winged helix DNA-binding domain"/>
    <property type="match status" value="1"/>
</dbReference>
<dbReference type="InterPro" id="IPR058163">
    <property type="entry name" value="LysR-type_TF_proteobact-type"/>
</dbReference>
<dbReference type="InterPro" id="IPR036388">
    <property type="entry name" value="WH-like_DNA-bd_sf"/>
</dbReference>
<dbReference type="CDD" id="cd08422">
    <property type="entry name" value="PBP2_CrgA_like"/>
    <property type="match status" value="1"/>
</dbReference>
<evidence type="ECO:0000256" key="3">
    <source>
        <dbReference type="ARBA" id="ARBA00023125"/>
    </source>
</evidence>
<dbReference type="RefSeq" id="WP_071453980.1">
    <property type="nucleotide sequence ID" value="NZ_CP017675.1"/>
</dbReference>
<dbReference type="FunFam" id="1.10.10.10:FF:000001">
    <property type="entry name" value="LysR family transcriptional regulator"/>
    <property type="match status" value="1"/>
</dbReference>
<dbReference type="GO" id="GO:0003700">
    <property type="term" value="F:DNA-binding transcription factor activity"/>
    <property type="evidence" value="ECO:0007669"/>
    <property type="project" value="InterPro"/>
</dbReference>
<dbReference type="SUPFAM" id="SSF46785">
    <property type="entry name" value="Winged helix' DNA-binding domain"/>
    <property type="match status" value="1"/>
</dbReference>
<keyword evidence="3" id="KW-0238">DNA-binding</keyword>